<name>A0A0E9P5V9_ANGAN</name>
<dbReference type="AlphaFoldDB" id="A0A0E9P5V9"/>
<dbReference type="EMBL" id="GBXM01108636">
    <property type="protein sequence ID" value="JAG99940.1"/>
    <property type="molecule type" value="Transcribed_RNA"/>
</dbReference>
<protein>
    <submittedName>
        <fullName evidence="1">Uncharacterized protein</fullName>
    </submittedName>
</protein>
<proteinExistence type="predicted"/>
<organism evidence="1">
    <name type="scientific">Anguilla anguilla</name>
    <name type="common">European freshwater eel</name>
    <name type="synonym">Muraena anguilla</name>
    <dbReference type="NCBI Taxonomy" id="7936"/>
    <lineage>
        <taxon>Eukaryota</taxon>
        <taxon>Metazoa</taxon>
        <taxon>Chordata</taxon>
        <taxon>Craniata</taxon>
        <taxon>Vertebrata</taxon>
        <taxon>Euteleostomi</taxon>
        <taxon>Actinopterygii</taxon>
        <taxon>Neopterygii</taxon>
        <taxon>Teleostei</taxon>
        <taxon>Anguilliformes</taxon>
        <taxon>Anguillidae</taxon>
        <taxon>Anguilla</taxon>
    </lineage>
</organism>
<sequence length="43" mass="5342">MGQNRKPFRSLQKELRSLRGNFFVCWIYCRLLRFLPKLLKEQK</sequence>
<evidence type="ECO:0000313" key="1">
    <source>
        <dbReference type="EMBL" id="JAG99940.1"/>
    </source>
</evidence>
<reference evidence="1" key="1">
    <citation type="submission" date="2014-11" db="EMBL/GenBank/DDBJ databases">
        <authorList>
            <person name="Amaro Gonzalez C."/>
        </authorList>
    </citation>
    <scope>NUCLEOTIDE SEQUENCE</scope>
</reference>
<reference evidence="1" key="2">
    <citation type="journal article" date="2015" name="Fish Shellfish Immunol.">
        <title>Early steps in the European eel (Anguilla anguilla)-Vibrio vulnificus interaction in the gills: Role of the RtxA13 toxin.</title>
        <authorList>
            <person name="Callol A."/>
            <person name="Pajuelo D."/>
            <person name="Ebbesson L."/>
            <person name="Teles M."/>
            <person name="MacKenzie S."/>
            <person name="Amaro C."/>
        </authorList>
    </citation>
    <scope>NUCLEOTIDE SEQUENCE</scope>
</reference>
<accession>A0A0E9P5V9</accession>